<gene>
    <name evidence="3" type="ORF">G4177_29915</name>
</gene>
<evidence type="ECO:0000259" key="2">
    <source>
        <dbReference type="Pfam" id="PF15579"/>
    </source>
</evidence>
<feature type="domain" description="Immunity protein 52" evidence="2">
    <location>
        <begin position="39"/>
        <end position="279"/>
    </location>
</feature>
<organism evidence="3 4">
    <name type="scientific">Corallococcus soli</name>
    <dbReference type="NCBI Taxonomy" id="2710757"/>
    <lineage>
        <taxon>Bacteria</taxon>
        <taxon>Pseudomonadati</taxon>
        <taxon>Myxococcota</taxon>
        <taxon>Myxococcia</taxon>
        <taxon>Myxococcales</taxon>
        <taxon>Cystobacterineae</taxon>
        <taxon>Myxococcaceae</taxon>
        <taxon>Corallococcus</taxon>
    </lineage>
</organism>
<name>A0ABR9PWT8_9BACT</name>
<proteinExistence type="predicted"/>
<comment type="caution">
    <text evidence="3">The sequence shown here is derived from an EMBL/GenBank/DDBJ whole genome shotgun (WGS) entry which is preliminary data.</text>
</comment>
<reference evidence="3 4" key="1">
    <citation type="submission" date="2020-02" db="EMBL/GenBank/DDBJ databases">
        <authorList>
            <person name="Babadi Z.K."/>
            <person name="Risdian C."/>
            <person name="Ebrahimipour G.H."/>
            <person name="Wink J."/>
        </authorList>
    </citation>
    <scope>NUCLEOTIDE SEQUENCE [LARGE SCALE GENOMIC DNA]</scope>
    <source>
        <strain evidence="3 4">ZKHCc1 1396</strain>
    </source>
</reference>
<dbReference type="Pfam" id="PF15579">
    <property type="entry name" value="Imm52"/>
    <property type="match status" value="1"/>
</dbReference>
<protein>
    <recommendedName>
        <fullName evidence="2">Immunity protein 52 domain-containing protein</fullName>
    </recommendedName>
</protein>
<accession>A0ABR9PWT8</accession>
<sequence length="281" mass="30850">MPSGSCSRKTRSRRLLSSTRQRDEESPVTDTSVPQSQPETYYSGAYWGPRKESAEECARRTADFLNLLAQCDPFLAHWYKPARSRKDARQHPLMPPDVSSLTELFRRGVNRESGGPPIESLGYTFWFGNGGGDYDSADLRILCGGHDEAVLNSCVLKLPTLGRGANADGVLTSPVLTGAVRSMALAWEPDWAFATSHAYESQSQEPDSAPFSLGWITYLSRRLGTVPPLPAPVRIEPVEDKGTLIILTPERFTVKNPEHLALAEQVRGLLAKAGLMKPLAP</sequence>
<evidence type="ECO:0000256" key="1">
    <source>
        <dbReference type="SAM" id="MobiDB-lite"/>
    </source>
</evidence>
<dbReference type="Proteomes" id="UP001516472">
    <property type="component" value="Unassembled WGS sequence"/>
</dbReference>
<feature type="region of interest" description="Disordered" evidence="1">
    <location>
        <begin position="1"/>
        <end position="45"/>
    </location>
</feature>
<evidence type="ECO:0000313" key="4">
    <source>
        <dbReference type="Proteomes" id="UP001516472"/>
    </source>
</evidence>
<evidence type="ECO:0000313" key="3">
    <source>
        <dbReference type="EMBL" id="MBE4752391.1"/>
    </source>
</evidence>
<keyword evidence="4" id="KW-1185">Reference proteome</keyword>
<dbReference type="InterPro" id="IPR028969">
    <property type="entry name" value="Imm52"/>
</dbReference>
<dbReference type="EMBL" id="JAAIYO010000012">
    <property type="protein sequence ID" value="MBE4752391.1"/>
    <property type="molecule type" value="Genomic_DNA"/>
</dbReference>
<feature type="compositionally biased region" description="Polar residues" evidence="1">
    <location>
        <begin position="28"/>
        <end position="40"/>
    </location>
</feature>